<evidence type="ECO:0000313" key="3">
    <source>
        <dbReference type="Proteomes" id="UP000297700"/>
    </source>
</evidence>
<reference evidence="1 4" key="1">
    <citation type="submission" date="2019-03" db="EMBL/GenBank/DDBJ databases">
        <title>Bradyrhizobium strains diversity isolated from Chamaecrista fasciculata.</title>
        <authorList>
            <person name="Urquiaga M.C.O."/>
            <person name="Hungria M."/>
            <person name="Delamuta J.R.M."/>
        </authorList>
    </citation>
    <scope>NUCLEOTIDE SEQUENCE [LARGE SCALE GENOMIC DNA]</scope>
    <source>
        <strain evidence="1 4">CNPSo 3424</strain>
    </source>
</reference>
<dbReference type="EMBL" id="SPQU01000083">
    <property type="protein sequence ID" value="TFV27779.1"/>
    <property type="molecule type" value="Genomic_DNA"/>
</dbReference>
<comment type="caution">
    <text evidence="1">The sequence shown here is derived from an EMBL/GenBank/DDBJ whole genome shotgun (WGS) entry which is preliminary data.</text>
</comment>
<sequence length="327" mass="36547">MSHTQAKKRRTRQMRARRSLVDLTAAASRAVDDGLFVLSGEIAPSNPRSEHIGANTSDQTILARQATPPIHVAVLESRNAAAPRKDELIDCDSTTEMMVKVVEDSQDRASENLKASLNEAASKDVGGSCLESKFLPVLKEAATEFHADAVELFVQEEPNDGAKQPQPRYMRRLTDEAVRLLDDLRCGKLENQANFILSECFREAASAFSIINQQLKRDGYAASIDPSIFIWLANITEPETRDAATMRLEIVPNHRGRPSTYARQVAQFIWHLVEGQGCRRQAAYRGALTKFTVTESFVENAYAFWEPIFKRAGPHVRMLTRISDAEM</sequence>
<evidence type="ECO:0000313" key="1">
    <source>
        <dbReference type="EMBL" id="TFV27779.1"/>
    </source>
</evidence>
<evidence type="ECO:0000313" key="2">
    <source>
        <dbReference type="EMBL" id="TFV66905.1"/>
    </source>
</evidence>
<dbReference type="EMBL" id="SPQS01000073">
    <property type="protein sequence ID" value="TFV66905.1"/>
    <property type="molecule type" value="Genomic_DNA"/>
</dbReference>
<dbReference type="AlphaFoldDB" id="A0A4Y9KQZ4"/>
<dbReference type="Proteomes" id="UP000297700">
    <property type="component" value="Unassembled WGS sequence"/>
</dbReference>
<accession>A0A4Y9KQZ4</accession>
<protein>
    <submittedName>
        <fullName evidence="1">Uncharacterized protein</fullName>
    </submittedName>
</protein>
<organism evidence="1 4">
    <name type="scientific">Bradyrhizobium frederickii</name>
    <dbReference type="NCBI Taxonomy" id="2560054"/>
    <lineage>
        <taxon>Bacteria</taxon>
        <taxon>Pseudomonadati</taxon>
        <taxon>Pseudomonadota</taxon>
        <taxon>Alphaproteobacteria</taxon>
        <taxon>Hyphomicrobiales</taxon>
        <taxon>Nitrobacteraceae</taxon>
        <taxon>Bradyrhizobium</taxon>
    </lineage>
</organism>
<accession>A0A4Y9NK59</accession>
<dbReference type="RefSeq" id="WP_126262218.1">
    <property type="nucleotide sequence ID" value="NZ_SPQS01000073.1"/>
</dbReference>
<gene>
    <name evidence="2" type="ORF">E4K64_39050</name>
    <name evidence="1" type="ORF">E4K66_39505</name>
</gene>
<dbReference type="Proteomes" id="UP000298225">
    <property type="component" value="Unassembled WGS sequence"/>
</dbReference>
<proteinExistence type="predicted"/>
<name>A0A4Y9KQZ4_9BRAD</name>
<reference evidence="2 3" key="2">
    <citation type="submission" date="2019-03" db="EMBL/GenBank/DDBJ databases">
        <title>Bradyrhizobium strains diversity.</title>
        <authorList>
            <person name="Urquiaga M.C.O."/>
            <person name="Hungria M."/>
            <person name="Delamuta J.R.M."/>
            <person name="Klepa M.S."/>
        </authorList>
    </citation>
    <scope>NUCLEOTIDE SEQUENCE [LARGE SCALE GENOMIC DNA]</scope>
    <source>
        <strain evidence="2 3">CNPSo 3426</strain>
    </source>
</reference>
<keyword evidence="4" id="KW-1185">Reference proteome</keyword>
<evidence type="ECO:0000313" key="4">
    <source>
        <dbReference type="Proteomes" id="UP000298225"/>
    </source>
</evidence>
<dbReference type="OrthoDB" id="8197678at2"/>